<feature type="region of interest" description="Disordered" evidence="1">
    <location>
        <begin position="59"/>
        <end position="113"/>
    </location>
</feature>
<sequence length="552" mass="61362">MADFALANLMSRPHSVTPRRSIQAHTQAPLTRTRSVSLNNNLVSSGANLNIPYGCSASRSTTVRSGPSSNDHLSPINSNRGRTSQPNLQSNFSPTNRASYIDAPTPHEQDDTGSSVFRSLVNCGADSSSEEDVVETVQLSASTETFDSAVLASEKSTEFTAMRKLNKNLATTVLSHSANRRLRSGDSLNAVIDMQVHNGFEYIRIYAIITCTMITKKDSHEIVMGRHPIRENPGKFGVGRYSIPVVVDVPEGPPTMAWNSPDLRYKIEYKLKIVVEKFLGTAVSVSDTANILLCETVLDHETDVFRSTILVAETTVVGKKELSMTAQCDSMLPFGDDKEPLRVNVNLNNPAGRRIESVQVKCRQELRCFVQPDDSAIKAEVVPARALLQSVAPLRRLSTRARETDSSNTKSAMDEVANKILYPHEMRKKYNRPEGLRYYSDFQKTQKIVDSKEQNIDLVMVLHPSDADFRFDVKGFPYNLAHRLYKSVEGEGEHASTKTKYELGATFDFACEKFEVSTKYFVNIKAIVNDGIGQKAVLRAQLPVTYVSEYMD</sequence>
<protein>
    <submittedName>
        <fullName evidence="2">Uncharacterized protein</fullName>
    </submittedName>
</protein>
<evidence type="ECO:0000256" key="1">
    <source>
        <dbReference type="SAM" id="MobiDB-lite"/>
    </source>
</evidence>
<dbReference type="AlphaFoldDB" id="A0A0L0FUQ1"/>
<evidence type="ECO:0000313" key="3">
    <source>
        <dbReference type="Proteomes" id="UP000054560"/>
    </source>
</evidence>
<dbReference type="EMBL" id="KQ242172">
    <property type="protein sequence ID" value="KNC80286.1"/>
    <property type="molecule type" value="Genomic_DNA"/>
</dbReference>
<evidence type="ECO:0000313" key="2">
    <source>
        <dbReference type="EMBL" id="KNC80286.1"/>
    </source>
</evidence>
<dbReference type="RefSeq" id="XP_014154188.1">
    <property type="nucleotide sequence ID" value="XM_014298713.1"/>
</dbReference>
<organism evidence="2 3">
    <name type="scientific">Sphaeroforma arctica JP610</name>
    <dbReference type="NCBI Taxonomy" id="667725"/>
    <lineage>
        <taxon>Eukaryota</taxon>
        <taxon>Ichthyosporea</taxon>
        <taxon>Ichthyophonida</taxon>
        <taxon>Sphaeroforma</taxon>
    </lineage>
</organism>
<name>A0A0L0FUQ1_9EUKA</name>
<keyword evidence="3" id="KW-1185">Reference proteome</keyword>
<reference evidence="2 3" key="1">
    <citation type="submission" date="2011-02" db="EMBL/GenBank/DDBJ databases">
        <title>The Genome Sequence of Sphaeroforma arctica JP610.</title>
        <authorList>
            <consortium name="The Broad Institute Genome Sequencing Platform"/>
            <person name="Russ C."/>
            <person name="Cuomo C."/>
            <person name="Young S.K."/>
            <person name="Zeng Q."/>
            <person name="Gargeya S."/>
            <person name="Alvarado L."/>
            <person name="Berlin A."/>
            <person name="Chapman S.B."/>
            <person name="Chen Z."/>
            <person name="Freedman E."/>
            <person name="Gellesch M."/>
            <person name="Goldberg J."/>
            <person name="Griggs A."/>
            <person name="Gujja S."/>
            <person name="Heilman E."/>
            <person name="Heiman D."/>
            <person name="Howarth C."/>
            <person name="Mehta T."/>
            <person name="Neiman D."/>
            <person name="Pearson M."/>
            <person name="Roberts A."/>
            <person name="Saif S."/>
            <person name="Shea T."/>
            <person name="Shenoy N."/>
            <person name="Sisk P."/>
            <person name="Stolte C."/>
            <person name="Sykes S."/>
            <person name="White J."/>
            <person name="Yandava C."/>
            <person name="Burger G."/>
            <person name="Gray M.W."/>
            <person name="Holland P.W.H."/>
            <person name="King N."/>
            <person name="Lang F.B.F."/>
            <person name="Roger A.J."/>
            <person name="Ruiz-Trillo I."/>
            <person name="Haas B."/>
            <person name="Nusbaum C."/>
            <person name="Birren B."/>
        </authorList>
    </citation>
    <scope>NUCLEOTIDE SEQUENCE [LARGE SCALE GENOMIC DNA]</scope>
    <source>
        <strain evidence="2 3">JP610</strain>
    </source>
</reference>
<feature type="compositionally biased region" description="Polar residues" evidence="1">
    <location>
        <begin position="59"/>
        <end position="98"/>
    </location>
</feature>
<gene>
    <name evidence="2" type="ORF">SARC_07351</name>
</gene>
<dbReference type="GeneID" id="25907855"/>
<accession>A0A0L0FUQ1</accession>
<dbReference type="Proteomes" id="UP000054560">
    <property type="component" value="Unassembled WGS sequence"/>
</dbReference>
<proteinExistence type="predicted"/>